<organism evidence="1 2">
    <name type="scientific">Riccia fluitans</name>
    <dbReference type="NCBI Taxonomy" id="41844"/>
    <lineage>
        <taxon>Eukaryota</taxon>
        <taxon>Viridiplantae</taxon>
        <taxon>Streptophyta</taxon>
        <taxon>Embryophyta</taxon>
        <taxon>Marchantiophyta</taxon>
        <taxon>Marchantiopsida</taxon>
        <taxon>Marchantiidae</taxon>
        <taxon>Marchantiales</taxon>
        <taxon>Ricciaceae</taxon>
        <taxon>Riccia</taxon>
    </lineage>
</organism>
<accession>A0ABD1ZDN2</accession>
<dbReference type="Proteomes" id="UP001605036">
    <property type="component" value="Unassembled WGS sequence"/>
</dbReference>
<name>A0ABD1ZDN2_9MARC</name>
<keyword evidence="2" id="KW-1185">Reference proteome</keyword>
<dbReference type="AlphaFoldDB" id="A0ABD1ZDN2"/>
<protein>
    <submittedName>
        <fullName evidence="1">Uncharacterized protein</fullName>
    </submittedName>
</protein>
<evidence type="ECO:0000313" key="1">
    <source>
        <dbReference type="EMBL" id="KAL2649553.1"/>
    </source>
</evidence>
<sequence>MYCRFPSRIASFKTNHSTFILRFKRDIRATTPASQTLCASSEVYGGCLTFQTLVDVMEDQPPRPSLAYVNSADDSGFRFVHDISHSGTTHVSYRWHRLDHCIYQLLLKVYVFMQLRSTHRQ</sequence>
<evidence type="ECO:0000313" key="2">
    <source>
        <dbReference type="Proteomes" id="UP001605036"/>
    </source>
</evidence>
<dbReference type="EMBL" id="JBHFFA010000001">
    <property type="protein sequence ID" value="KAL2649553.1"/>
    <property type="molecule type" value="Genomic_DNA"/>
</dbReference>
<comment type="caution">
    <text evidence="1">The sequence shown here is derived from an EMBL/GenBank/DDBJ whole genome shotgun (WGS) entry which is preliminary data.</text>
</comment>
<gene>
    <name evidence="1" type="ORF">R1flu_017681</name>
</gene>
<reference evidence="1 2" key="1">
    <citation type="submission" date="2024-09" db="EMBL/GenBank/DDBJ databases">
        <title>Chromosome-scale assembly of Riccia fluitans.</title>
        <authorList>
            <person name="Paukszto L."/>
            <person name="Sawicki J."/>
            <person name="Karawczyk K."/>
            <person name="Piernik-Szablinska J."/>
            <person name="Szczecinska M."/>
            <person name="Mazdziarz M."/>
        </authorList>
    </citation>
    <scope>NUCLEOTIDE SEQUENCE [LARGE SCALE GENOMIC DNA]</scope>
    <source>
        <strain evidence="1">Rf_01</strain>
        <tissue evidence="1">Aerial parts of the thallus</tissue>
    </source>
</reference>
<proteinExistence type="predicted"/>